<sequence>MNIAMRLITITLREEKASTIQINMYHNDFDFYAFDPKFPPPDHSLHARRRGGGGHDGEFSQQFESTIFQCVEQSQVMGHSDLVSEVLIDSSFGIIDGHCDVGIDGLGMY</sequence>
<evidence type="ECO:0000313" key="1">
    <source>
        <dbReference type="EMBL" id="KAF7833324.1"/>
    </source>
</evidence>
<dbReference type="EMBL" id="JAAIUW010000005">
    <property type="protein sequence ID" value="KAF7833324.1"/>
    <property type="molecule type" value="Genomic_DNA"/>
</dbReference>
<dbReference type="Proteomes" id="UP000634136">
    <property type="component" value="Unassembled WGS sequence"/>
</dbReference>
<reference evidence="1" key="1">
    <citation type="submission" date="2020-09" db="EMBL/GenBank/DDBJ databases">
        <title>Genome-Enabled Discovery of Anthraquinone Biosynthesis in Senna tora.</title>
        <authorList>
            <person name="Kang S.-H."/>
            <person name="Pandey R.P."/>
            <person name="Lee C.-M."/>
            <person name="Sim J.-S."/>
            <person name="Jeong J.-T."/>
            <person name="Choi B.-S."/>
            <person name="Jung M."/>
            <person name="Ginzburg D."/>
            <person name="Zhao K."/>
            <person name="Won S.Y."/>
            <person name="Oh T.-J."/>
            <person name="Yu Y."/>
            <person name="Kim N.-H."/>
            <person name="Lee O.R."/>
            <person name="Lee T.-H."/>
            <person name="Bashyal P."/>
            <person name="Kim T.-S."/>
            <person name="Lee W.-H."/>
            <person name="Kawkins C."/>
            <person name="Kim C.-K."/>
            <person name="Kim J.S."/>
            <person name="Ahn B.O."/>
            <person name="Rhee S.Y."/>
            <person name="Sohng J.K."/>
        </authorList>
    </citation>
    <scope>NUCLEOTIDE SEQUENCE</scope>
    <source>
        <tissue evidence="1">Leaf</tissue>
    </source>
</reference>
<protein>
    <submittedName>
        <fullName evidence="1">43kDa postsynaptic protein</fullName>
    </submittedName>
</protein>
<keyword evidence="2" id="KW-1185">Reference proteome</keyword>
<gene>
    <name evidence="1" type="ORF">G2W53_015657</name>
</gene>
<name>A0A835C5Z2_9FABA</name>
<evidence type="ECO:0000313" key="2">
    <source>
        <dbReference type="Proteomes" id="UP000634136"/>
    </source>
</evidence>
<comment type="caution">
    <text evidence="1">The sequence shown here is derived from an EMBL/GenBank/DDBJ whole genome shotgun (WGS) entry which is preliminary data.</text>
</comment>
<proteinExistence type="predicted"/>
<organism evidence="1 2">
    <name type="scientific">Senna tora</name>
    <dbReference type="NCBI Taxonomy" id="362788"/>
    <lineage>
        <taxon>Eukaryota</taxon>
        <taxon>Viridiplantae</taxon>
        <taxon>Streptophyta</taxon>
        <taxon>Embryophyta</taxon>
        <taxon>Tracheophyta</taxon>
        <taxon>Spermatophyta</taxon>
        <taxon>Magnoliopsida</taxon>
        <taxon>eudicotyledons</taxon>
        <taxon>Gunneridae</taxon>
        <taxon>Pentapetalae</taxon>
        <taxon>rosids</taxon>
        <taxon>fabids</taxon>
        <taxon>Fabales</taxon>
        <taxon>Fabaceae</taxon>
        <taxon>Caesalpinioideae</taxon>
        <taxon>Cassia clade</taxon>
        <taxon>Senna</taxon>
    </lineage>
</organism>
<accession>A0A835C5Z2</accession>
<dbReference type="AlphaFoldDB" id="A0A835C5Z2"/>